<organism evidence="1 2">
    <name type="scientific">Allopontixanthobacter sediminis</name>
    <dbReference type="NCBI Taxonomy" id="1689985"/>
    <lineage>
        <taxon>Bacteria</taxon>
        <taxon>Pseudomonadati</taxon>
        <taxon>Pseudomonadota</taxon>
        <taxon>Alphaproteobacteria</taxon>
        <taxon>Sphingomonadales</taxon>
        <taxon>Erythrobacteraceae</taxon>
        <taxon>Allopontixanthobacter</taxon>
    </lineage>
</organism>
<dbReference type="InterPro" id="IPR039556">
    <property type="entry name" value="ICL/PEPM"/>
</dbReference>
<dbReference type="InterPro" id="IPR040442">
    <property type="entry name" value="Pyrv_kinase-like_dom_sf"/>
</dbReference>
<dbReference type="AlphaFoldDB" id="A0A845B180"/>
<dbReference type="Proteomes" id="UP000431922">
    <property type="component" value="Unassembled WGS sequence"/>
</dbReference>
<keyword evidence="1" id="KW-0670">Pyruvate</keyword>
<sequence>MNSKVDRFRSLHVPGDPLMLYNIWDAGSAKAVTGAGARAIATGSYGVAESQGFKDGEGFPLDAVLANLERILRVTDLPVSIDMESGYGETPAEVGESVARAVVSGAAGINLEDRMPGMDALTTVDRQSLRIRAAADTGVFVNARCDAFRGRAAEDHGPALVEQVLERARAYSDAGASGLFVPFTTNRASIASICEASPIPVNIIWTPASAGGFSDRAELAELGVARISHGHRPWAAAMAWLGDEAARVFAGEAPTYDAA</sequence>
<dbReference type="PANTHER" id="PTHR42905">
    <property type="entry name" value="PHOSPHOENOLPYRUVATE CARBOXYLASE"/>
    <property type="match status" value="1"/>
</dbReference>
<gene>
    <name evidence="1" type="ORF">GRI65_01755</name>
</gene>
<dbReference type="SUPFAM" id="SSF51621">
    <property type="entry name" value="Phosphoenolpyruvate/pyruvate domain"/>
    <property type="match status" value="1"/>
</dbReference>
<dbReference type="OrthoDB" id="9785398at2"/>
<dbReference type="InterPro" id="IPR015813">
    <property type="entry name" value="Pyrv/PenolPyrv_kinase-like_dom"/>
</dbReference>
<dbReference type="Pfam" id="PF13714">
    <property type="entry name" value="PEP_mutase"/>
    <property type="match status" value="1"/>
</dbReference>
<protein>
    <submittedName>
        <fullName evidence="1">Isocitrate lyase/phosphoenolpyruvate mutase family protein</fullName>
    </submittedName>
</protein>
<reference evidence="1 2" key="1">
    <citation type="submission" date="2019-12" db="EMBL/GenBank/DDBJ databases">
        <title>Genomic-based taxomic classification of the family Erythrobacteraceae.</title>
        <authorList>
            <person name="Xu L."/>
        </authorList>
    </citation>
    <scope>NUCLEOTIDE SEQUENCE [LARGE SCALE GENOMIC DNA]</scope>
    <source>
        <strain evidence="1 2">KCTC 42453</strain>
    </source>
</reference>
<dbReference type="RefSeq" id="WP_160754814.1">
    <property type="nucleotide sequence ID" value="NZ_WTYL01000001.1"/>
</dbReference>
<dbReference type="EMBL" id="WTYL01000001">
    <property type="protein sequence ID" value="MXP43177.1"/>
    <property type="molecule type" value="Genomic_DNA"/>
</dbReference>
<comment type="caution">
    <text evidence="1">The sequence shown here is derived from an EMBL/GenBank/DDBJ whole genome shotgun (WGS) entry which is preliminary data.</text>
</comment>
<keyword evidence="2" id="KW-1185">Reference proteome</keyword>
<accession>A0A845B180</accession>
<evidence type="ECO:0000313" key="2">
    <source>
        <dbReference type="Proteomes" id="UP000431922"/>
    </source>
</evidence>
<dbReference type="CDD" id="cd00377">
    <property type="entry name" value="ICL_PEPM"/>
    <property type="match status" value="1"/>
</dbReference>
<name>A0A845B180_9SPHN</name>
<keyword evidence="1" id="KW-0456">Lyase</keyword>
<dbReference type="PANTHER" id="PTHR42905:SF16">
    <property type="entry name" value="CARBOXYPHOSPHONOENOLPYRUVATE PHOSPHONOMUTASE-LIKE PROTEIN (AFU_ORTHOLOGUE AFUA_5G07230)"/>
    <property type="match status" value="1"/>
</dbReference>
<proteinExistence type="predicted"/>
<dbReference type="GO" id="GO:0016829">
    <property type="term" value="F:lyase activity"/>
    <property type="evidence" value="ECO:0007669"/>
    <property type="project" value="UniProtKB-KW"/>
</dbReference>
<evidence type="ECO:0000313" key="1">
    <source>
        <dbReference type="EMBL" id="MXP43177.1"/>
    </source>
</evidence>
<dbReference type="Gene3D" id="3.20.20.60">
    <property type="entry name" value="Phosphoenolpyruvate-binding domains"/>
    <property type="match status" value="1"/>
</dbReference>